<gene>
    <name evidence="4" type="ORF">Ocin01_18302</name>
</gene>
<accession>A0A1D2M638</accession>
<dbReference type="STRING" id="48709.A0A1D2M638"/>
<feature type="non-terminal residue" evidence="4">
    <location>
        <position position="1"/>
    </location>
</feature>
<dbReference type="GO" id="GO:0000724">
    <property type="term" value="P:double-strand break repair via homologous recombination"/>
    <property type="evidence" value="ECO:0007669"/>
    <property type="project" value="TreeGrafter"/>
</dbReference>
<dbReference type="Proteomes" id="UP000094527">
    <property type="component" value="Unassembled WGS sequence"/>
</dbReference>
<protein>
    <submittedName>
        <fullName evidence="4">Checkpoint protein HUS1</fullName>
    </submittedName>
</protein>
<evidence type="ECO:0000313" key="5">
    <source>
        <dbReference type="Proteomes" id="UP000094527"/>
    </source>
</evidence>
<dbReference type="EMBL" id="LJIJ01003665">
    <property type="protein sequence ID" value="ODM88381.1"/>
    <property type="molecule type" value="Genomic_DNA"/>
</dbReference>
<name>A0A1D2M638_ORCCI</name>
<comment type="subcellular location">
    <subcellularLocation>
        <location evidence="1">Nucleus</location>
    </subcellularLocation>
</comment>
<keyword evidence="3" id="KW-0539">Nucleus</keyword>
<dbReference type="GO" id="GO:0035861">
    <property type="term" value="C:site of double-strand break"/>
    <property type="evidence" value="ECO:0007669"/>
    <property type="project" value="TreeGrafter"/>
</dbReference>
<dbReference type="OMA" id="QVRVDNR"/>
<evidence type="ECO:0000256" key="3">
    <source>
        <dbReference type="ARBA" id="ARBA00023242"/>
    </source>
</evidence>
<dbReference type="GO" id="GO:0033314">
    <property type="term" value="P:mitotic DNA replication checkpoint signaling"/>
    <property type="evidence" value="ECO:0007669"/>
    <property type="project" value="TreeGrafter"/>
</dbReference>
<reference evidence="4 5" key="1">
    <citation type="journal article" date="2016" name="Genome Biol. Evol.">
        <title>Gene Family Evolution Reflects Adaptation to Soil Environmental Stressors in the Genome of the Collembolan Orchesella cincta.</title>
        <authorList>
            <person name="Faddeeva-Vakhrusheva A."/>
            <person name="Derks M.F."/>
            <person name="Anvar S.Y."/>
            <person name="Agamennone V."/>
            <person name="Suring W."/>
            <person name="Smit S."/>
            <person name="van Straalen N.M."/>
            <person name="Roelofs D."/>
        </authorList>
    </citation>
    <scope>NUCLEOTIDE SEQUENCE [LARGE SCALE GENOMIC DNA]</scope>
    <source>
        <tissue evidence="4">Mixed pool</tissue>
    </source>
</reference>
<keyword evidence="5" id="KW-1185">Reference proteome</keyword>
<dbReference type="PIRSF" id="PIRSF011312">
    <property type="entry name" value="Cell_cycle_HUS1"/>
    <property type="match status" value="1"/>
</dbReference>
<comment type="caution">
    <text evidence="4">The sequence shown here is derived from an EMBL/GenBank/DDBJ whole genome shotgun (WGS) entry which is preliminary data.</text>
</comment>
<comment type="similarity">
    <text evidence="2">Belongs to the HUS1 family.</text>
</comment>
<dbReference type="AlphaFoldDB" id="A0A1D2M638"/>
<organism evidence="4 5">
    <name type="scientific">Orchesella cincta</name>
    <name type="common">Springtail</name>
    <name type="synonym">Podura cincta</name>
    <dbReference type="NCBI Taxonomy" id="48709"/>
    <lineage>
        <taxon>Eukaryota</taxon>
        <taxon>Metazoa</taxon>
        <taxon>Ecdysozoa</taxon>
        <taxon>Arthropoda</taxon>
        <taxon>Hexapoda</taxon>
        <taxon>Collembola</taxon>
        <taxon>Entomobryomorpha</taxon>
        <taxon>Entomobryoidea</taxon>
        <taxon>Orchesellidae</taxon>
        <taxon>Orchesellinae</taxon>
        <taxon>Orchesella</taxon>
    </lineage>
</organism>
<dbReference type="GO" id="GO:0031573">
    <property type="term" value="P:mitotic intra-S DNA damage checkpoint signaling"/>
    <property type="evidence" value="ECO:0007669"/>
    <property type="project" value="TreeGrafter"/>
</dbReference>
<dbReference type="Pfam" id="PF04005">
    <property type="entry name" value="Hus1"/>
    <property type="match status" value="1"/>
</dbReference>
<proteinExistence type="inferred from homology"/>
<dbReference type="GO" id="GO:0030896">
    <property type="term" value="C:checkpoint clamp complex"/>
    <property type="evidence" value="ECO:0007669"/>
    <property type="project" value="InterPro"/>
</dbReference>
<dbReference type="InterPro" id="IPR007150">
    <property type="entry name" value="HUS1/Mec3"/>
</dbReference>
<dbReference type="GO" id="GO:0000723">
    <property type="term" value="P:telomere maintenance"/>
    <property type="evidence" value="ECO:0007669"/>
    <property type="project" value="TreeGrafter"/>
</dbReference>
<dbReference type="InterPro" id="IPR016580">
    <property type="entry name" value="HUS1"/>
</dbReference>
<dbReference type="GO" id="GO:0044778">
    <property type="term" value="P:meiotic DNA integrity checkpoint signaling"/>
    <property type="evidence" value="ECO:0007669"/>
    <property type="project" value="TreeGrafter"/>
</dbReference>
<dbReference type="PANTHER" id="PTHR12900:SF0">
    <property type="entry name" value="CHECKPOINT PROTEIN"/>
    <property type="match status" value="1"/>
</dbReference>
<evidence type="ECO:0000313" key="4">
    <source>
        <dbReference type="EMBL" id="ODM88381.1"/>
    </source>
</evidence>
<evidence type="ECO:0000256" key="2">
    <source>
        <dbReference type="ARBA" id="ARBA00005563"/>
    </source>
</evidence>
<dbReference type="GO" id="GO:0005730">
    <property type="term" value="C:nucleolus"/>
    <property type="evidence" value="ECO:0007669"/>
    <property type="project" value="InterPro"/>
</dbReference>
<dbReference type="OrthoDB" id="10063861at2759"/>
<evidence type="ECO:0000256" key="1">
    <source>
        <dbReference type="ARBA" id="ARBA00004123"/>
    </source>
</evidence>
<dbReference type="PANTHER" id="PTHR12900">
    <property type="entry name" value="MITOTIC AND DNA DAMAGE CHECKPOINT PROTEIN HUS1"/>
    <property type="match status" value="1"/>
</dbReference>
<dbReference type="GO" id="GO:0006289">
    <property type="term" value="P:nucleotide-excision repair"/>
    <property type="evidence" value="ECO:0007669"/>
    <property type="project" value="TreeGrafter"/>
</dbReference>
<sequence length="281" mass="31529">LLAALSHCSRKFVLRITPEKLCFILSDKEVSTATTSLLAWAEVPKDSTFLEYAMQGVSLEDNEIFLEISPEKIAGCLSSLKSSQSVEALKIKLTKRVVPCLSFEIEFPSANLTGNATCVHDIPVDPIKRKLWHHYTELQIPAAFDITIQMPDLKSVRLALERMKNLGPRLLIKASSAGKLTLSVETSSVKCIVKFQELPLLDHSAANGFQESERQLGEEQELTEFSVEVDLKTITHSISSDLHKPSKFFCSLIHCQRFYLYFQYGEITLQFVLPSLGDYPC</sequence>
<dbReference type="Gene3D" id="3.70.10.10">
    <property type="match status" value="1"/>
</dbReference>